<evidence type="ECO:0000313" key="2">
    <source>
        <dbReference type="Proteomes" id="UP001367508"/>
    </source>
</evidence>
<protein>
    <submittedName>
        <fullName evidence="1">Uncharacterized protein</fullName>
    </submittedName>
</protein>
<accession>A0AAN9L762</accession>
<keyword evidence="2" id="KW-1185">Reference proteome</keyword>
<proteinExistence type="predicted"/>
<comment type="caution">
    <text evidence="1">The sequence shown here is derived from an EMBL/GenBank/DDBJ whole genome shotgun (WGS) entry which is preliminary data.</text>
</comment>
<organism evidence="1 2">
    <name type="scientific">Canavalia gladiata</name>
    <name type="common">Sword bean</name>
    <name type="synonym">Dolichos gladiatus</name>
    <dbReference type="NCBI Taxonomy" id="3824"/>
    <lineage>
        <taxon>Eukaryota</taxon>
        <taxon>Viridiplantae</taxon>
        <taxon>Streptophyta</taxon>
        <taxon>Embryophyta</taxon>
        <taxon>Tracheophyta</taxon>
        <taxon>Spermatophyta</taxon>
        <taxon>Magnoliopsida</taxon>
        <taxon>eudicotyledons</taxon>
        <taxon>Gunneridae</taxon>
        <taxon>Pentapetalae</taxon>
        <taxon>rosids</taxon>
        <taxon>fabids</taxon>
        <taxon>Fabales</taxon>
        <taxon>Fabaceae</taxon>
        <taxon>Papilionoideae</taxon>
        <taxon>50 kb inversion clade</taxon>
        <taxon>NPAAA clade</taxon>
        <taxon>indigoferoid/millettioid clade</taxon>
        <taxon>Phaseoleae</taxon>
        <taxon>Canavalia</taxon>
    </lineage>
</organism>
<reference evidence="1 2" key="1">
    <citation type="submission" date="2024-01" db="EMBL/GenBank/DDBJ databases">
        <title>The genomes of 5 underutilized Papilionoideae crops provide insights into root nodulation and disease resistanc.</title>
        <authorList>
            <person name="Jiang F."/>
        </authorList>
    </citation>
    <scope>NUCLEOTIDE SEQUENCE [LARGE SCALE GENOMIC DNA]</scope>
    <source>
        <strain evidence="1">LVBAO_FW01</strain>
        <tissue evidence="1">Leaves</tissue>
    </source>
</reference>
<dbReference type="AlphaFoldDB" id="A0AAN9L762"/>
<dbReference type="Proteomes" id="UP001367508">
    <property type="component" value="Unassembled WGS sequence"/>
</dbReference>
<evidence type="ECO:0000313" key="1">
    <source>
        <dbReference type="EMBL" id="KAK7328899.1"/>
    </source>
</evidence>
<sequence length="70" mass="7973">MQYCHPLWQDLGPFFDISELVGPKMELSHQFIRCSSSLDLTWTWLPIALTKSSALFLMEQELGAKDSGVK</sequence>
<name>A0AAN9L762_CANGL</name>
<dbReference type="EMBL" id="JAYMYQ010000005">
    <property type="protein sequence ID" value="KAK7328899.1"/>
    <property type="molecule type" value="Genomic_DNA"/>
</dbReference>
<gene>
    <name evidence="1" type="ORF">VNO77_23033</name>
</gene>